<dbReference type="PANTHER" id="PTHR46797:SF23">
    <property type="entry name" value="HTH-TYPE TRANSCRIPTIONAL REGULATOR SUTR"/>
    <property type="match status" value="1"/>
</dbReference>
<keyword evidence="2" id="KW-0238">DNA-binding</keyword>
<dbReference type="SUPFAM" id="SSF47413">
    <property type="entry name" value="lambda repressor-like DNA-binding domains"/>
    <property type="match status" value="1"/>
</dbReference>
<evidence type="ECO:0000256" key="3">
    <source>
        <dbReference type="ARBA" id="ARBA00023163"/>
    </source>
</evidence>
<name>A0ABU0C3X2_9BRAD</name>
<dbReference type="InterPro" id="IPR050807">
    <property type="entry name" value="TransReg_Diox_bact_type"/>
</dbReference>
<dbReference type="RefSeq" id="WP_307153140.1">
    <property type="nucleotide sequence ID" value="NZ_JAUSUK010000001.1"/>
</dbReference>
<evidence type="ECO:0000313" key="6">
    <source>
        <dbReference type="Proteomes" id="UP001230253"/>
    </source>
</evidence>
<dbReference type="SMART" id="SM00530">
    <property type="entry name" value="HTH_XRE"/>
    <property type="match status" value="1"/>
</dbReference>
<dbReference type="Gene3D" id="2.60.120.10">
    <property type="entry name" value="Jelly Rolls"/>
    <property type="match status" value="1"/>
</dbReference>
<keyword evidence="1" id="KW-0805">Transcription regulation</keyword>
<organism evidence="5 6">
    <name type="scientific">Rhodopseudomonas julia</name>
    <dbReference type="NCBI Taxonomy" id="200617"/>
    <lineage>
        <taxon>Bacteria</taxon>
        <taxon>Pseudomonadati</taxon>
        <taxon>Pseudomonadota</taxon>
        <taxon>Alphaproteobacteria</taxon>
        <taxon>Hyphomicrobiales</taxon>
        <taxon>Nitrobacteraceae</taxon>
        <taxon>Rhodopseudomonas</taxon>
    </lineage>
</organism>
<dbReference type="Pfam" id="PF07883">
    <property type="entry name" value="Cupin_2"/>
    <property type="match status" value="1"/>
</dbReference>
<dbReference type="CDD" id="cd00093">
    <property type="entry name" value="HTH_XRE"/>
    <property type="match status" value="1"/>
</dbReference>
<dbReference type="InterPro" id="IPR013096">
    <property type="entry name" value="Cupin_2"/>
</dbReference>
<gene>
    <name evidence="5" type="ORF">J2R99_000742</name>
</gene>
<dbReference type="PROSITE" id="PS50943">
    <property type="entry name" value="HTH_CROC1"/>
    <property type="match status" value="1"/>
</dbReference>
<evidence type="ECO:0000259" key="4">
    <source>
        <dbReference type="PROSITE" id="PS50943"/>
    </source>
</evidence>
<dbReference type="InterPro" id="IPR011051">
    <property type="entry name" value="RmlC_Cupin_sf"/>
</dbReference>
<evidence type="ECO:0000313" key="5">
    <source>
        <dbReference type="EMBL" id="MDQ0324893.1"/>
    </source>
</evidence>
<dbReference type="InterPro" id="IPR001387">
    <property type="entry name" value="Cro/C1-type_HTH"/>
</dbReference>
<dbReference type="Proteomes" id="UP001230253">
    <property type="component" value="Unassembled WGS sequence"/>
</dbReference>
<comment type="caution">
    <text evidence="5">The sequence shown here is derived from an EMBL/GenBank/DDBJ whole genome shotgun (WGS) entry which is preliminary data.</text>
</comment>
<proteinExistence type="predicted"/>
<dbReference type="PANTHER" id="PTHR46797">
    <property type="entry name" value="HTH-TYPE TRANSCRIPTIONAL REGULATOR"/>
    <property type="match status" value="1"/>
</dbReference>
<dbReference type="InterPro" id="IPR010982">
    <property type="entry name" value="Lambda_DNA-bd_dom_sf"/>
</dbReference>
<feature type="domain" description="HTH cro/C1-type" evidence="4">
    <location>
        <begin position="10"/>
        <end position="64"/>
    </location>
</feature>
<keyword evidence="3" id="KW-0804">Transcription</keyword>
<evidence type="ECO:0000256" key="1">
    <source>
        <dbReference type="ARBA" id="ARBA00023015"/>
    </source>
</evidence>
<sequence>MTEAKIRINLKAVRARAGLSLAQAAELTGVSKAMLGQIERGESSPTIATLWKLAKGFQLPLTAFIEDLVQTTGSFAPAQARPIQFQGSIGFHTVFPFDPLFGSETFLMTLQPGQVHMSNAHDTGVVEDVFVTRGAMEVLIAGEWQSCRYGDAFRFPADQPHGYRNMSAEIAHFHNTIHYPKTALFETTDRDATPVKSDKAK</sequence>
<dbReference type="InterPro" id="IPR014710">
    <property type="entry name" value="RmlC-like_jellyroll"/>
</dbReference>
<accession>A0ABU0C3X2</accession>
<dbReference type="CDD" id="cd02209">
    <property type="entry name" value="cupin_XRE_C"/>
    <property type="match status" value="1"/>
</dbReference>
<dbReference type="EMBL" id="JAUSUK010000001">
    <property type="protein sequence ID" value="MDQ0324893.1"/>
    <property type="molecule type" value="Genomic_DNA"/>
</dbReference>
<dbReference type="Gene3D" id="1.10.260.40">
    <property type="entry name" value="lambda repressor-like DNA-binding domains"/>
    <property type="match status" value="1"/>
</dbReference>
<protein>
    <submittedName>
        <fullName evidence="5">Transcriptional regulator with XRE-family HTH domain/uncharacterized protein YaiE (UPF0345 family)</fullName>
    </submittedName>
</protein>
<dbReference type="Pfam" id="PF01381">
    <property type="entry name" value="HTH_3"/>
    <property type="match status" value="1"/>
</dbReference>
<reference evidence="5 6" key="1">
    <citation type="submission" date="2023-07" db="EMBL/GenBank/DDBJ databases">
        <title>Genomic Encyclopedia of Type Strains, Phase IV (KMG-IV): sequencing the most valuable type-strain genomes for metagenomic binning, comparative biology and taxonomic classification.</title>
        <authorList>
            <person name="Goeker M."/>
        </authorList>
    </citation>
    <scope>NUCLEOTIDE SEQUENCE [LARGE SCALE GENOMIC DNA]</scope>
    <source>
        <strain evidence="5 6">DSM 11549</strain>
    </source>
</reference>
<evidence type="ECO:0000256" key="2">
    <source>
        <dbReference type="ARBA" id="ARBA00023125"/>
    </source>
</evidence>
<dbReference type="SUPFAM" id="SSF51182">
    <property type="entry name" value="RmlC-like cupins"/>
    <property type="match status" value="1"/>
</dbReference>
<keyword evidence="6" id="KW-1185">Reference proteome</keyword>